<evidence type="ECO:0000256" key="7">
    <source>
        <dbReference type="ARBA" id="ARBA00022741"/>
    </source>
</evidence>
<dbReference type="InterPro" id="IPR001245">
    <property type="entry name" value="Ser-Thr/Tyr_kinase_cat_dom"/>
</dbReference>
<dbReference type="SMART" id="SM00220">
    <property type="entry name" value="S_TKc"/>
    <property type="match status" value="1"/>
</dbReference>
<feature type="domain" description="Protein kinase" evidence="15">
    <location>
        <begin position="24"/>
        <end position="306"/>
    </location>
</feature>
<organism evidence="16 17">
    <name type="scientific">Tagetes erecta</name>
    <name type="common">African marigold</name>
    <dbReference type="NCBI Taxonomy" id="13708"/>
    <lineage>
        <taxon>Eukaryota</taxon>
        <taxon>Viridiplantae</taxon>
        <taxon>Streptophyta</taxon>
        <taxon>Embryophyta</taxon>
        <taxon>Tracheophyta</taxon>
        <taxon>Spermatophyta</taxon>
        <taxon>Magnoliopsida</taxon>
        <taxon>eudicotyledons</taxon>
        <taxon>Gunneridae</taxon>
        <taxon>Pentapetalae</taxon>
        <taxon>asterids</taxon>
        <taxon>campanulids</taxon>
        <taxon>Asterales</taxon>
        <taxon>Asteraceae</taxon>
        <taxon>Asteroideae</taxon>
        <taxon>Heliantheae alliance</taxon>
        <taxon>Tageteae</taxon>
        <taxon>Tagetes</taxon>
    </lineage>
</organism>
<evidence type="ECO:0000256" key="14">
    <source>
        <dbReference type="RuleBase" id="RU000304"/>
    </source>
</evidence>
<dbReference type="InterPro" id="IPR011009">
    <property type="entry name" value="Kinase-like_dom_sf"/>
</dbReference>
<dbReference type="PROSITE" id="PS00107">
    <property type="entry name" value="PROTEIN_KINASE_ATP"/>
    <property type="match status" value="1"/>
</dbReference>
<evidence type="ECO:0000256" key="12">
    <source>
        <dbReference type="ARBA" id="ARBA00023157"/>
    </source>
</evidence>
<evidence type="ECO:0000256" key="10">
    <source>
        <dbReference type="ARBA" id="ARBA00022989"/>
    </source>
</evidence>
<feature type="binding site" evidence="13">
    <location>
        <position position="55"/>
    </location>
    <ligand>
        <name>ATP</name>
        <dbReference type="ChEBI" id="CHEBI:30616"/>
    </ligand>
</feature>
<dbReference type="GO" id="GO:0004674">
    <property type="term" value="F:protein serine/threonine kinase activity"/>
    <property type="evidence" value="ECO:0007669"/>
    <property type="project" value="UniProtKB-KW"/>
</dbReference>
<dbReference type="InterPro" id="IPR000719">
    <property type="entry name" value="Prot_kinase_dom"/>
</dbReference>
<sequence>MSFIKEFKHLMIGLEAIISATNNFCDRNYIGKGGFGKVYGGELAQSDGQTMVAVKRLDRVFGQGDPEFWKEIMMLSVYKHENIISLIGFCDENDEKIIVYEYASNRSLDLHLSSTNLTWIQRLKICIGVARGLEFLHNLKGTQHRIIHRDIKSSNILLDENWKAKISDFGLSKFGPANQQHTFLVSHAVGTLGYCDPLYAEMGFLTKESDVYSFGVVLFEVLCGRLCISNYKDEYQPLVGLVRQRYEQNKLNEIIFDHIRDQINPDSLKVFASIAYKCLQRDHEERPTMTQIVKELEIALENQVWLLIPFLLIYLYK</sequence>
<dbReference type="FunFam" id="3.30.200.20:FF:000039">
    <property type="entry name" value="receptor-like protein kinase FERONIA"/>
    <property type="match status" value="1"/>
</dbReference>
<evidence type="ECO:0000256" key="5">
    <source>
        <dbReference type="ARBA" id="ARBA00022692"/>
    </source>
</evidence>
<dbReference type="GO" id="GO:0005524">
    <property type="term" value="F:ATP binding"/>
    <property type="evidence" value="ECO:0007669"/>
    <property type="project" value="UniProtKB-UniRule"/>
</dbReference>
<evidence type="ECO:0000259" key="15">
    <source>
        <dbReference type="PROSITE" id="PS50011"/>
    </source>
</evidence>
<name>A0AAD8P3M9_TARER</name>
<evidence type="ECO:0000256" key="6">
    <source>
        <dbReference type="ARBA" id="ARBA00022729"/>
    </source>
</evidence>
<keyword evidence="6" id="KW-0732">Signal</keyword>
<keyword evidence="4" id="KW-0808">Transferase</keyword>
<dbReference type="PROSITE" id="PS50011">
    <property type="entry name" value="PROTEIN_KINASE_DOM"/>
    <property type="match status" value="1"/>
</dbReference>
<dbReference type="PROSITE" id="PS00108">
    <property type="entry name" value="PROTEIN_KINASE_ST"/>
    <property type="match status" value="1"/>
</dbReference>
<keyword evidence="10" id="KW-1133">Transmembrane helix</keyword>
<accession>A0AAD8P3M9</accession>
<comment type="caution">
    <text evidence="16">The sequence shown here is derived from an EMBL/GenBank/DDBJ whole genome shotgun (WGS) entry which is preliminary data.</text>
</comment>
<dbReference type="Proteomes" id="UP001229421">
    <property type="component" value="Unassembled WGS sequence"/>
</dbReference>
<proteinExistence type="inferred from homology"/>
<keyword evidence="12" id="KW-1015">Disulfide bond</keyword>
<dbReference type="GO" id="GO:0009506">
    <property type="term" value="C:plasmodesma"/>
    <property type="evidence" value="ECO:0007669"/>
    <property type="project" value="TreeGrafter"/>
</dbReference>
<keyword evidence="17" id="KW-1185">Reference proteome</keyword>
<evidence type="ECO:0000256" key="2">
    <source>
        <dbReference type="ARBA" id="ARBA00022475"/>
    </source>
</evidence>
<dbReference type="FunFam" id="1.10.510.10:FF:000468">
    <property type="entry name" value="PTI1-like tyrosine-protein kinase 3"/>
    <property type="match status" value="1"/>
</dbReference>
<evidence type="ECO:0000313" key="16">
    <source>
        <dbReference type="EMBL" id="KAK1430756.1"/>
    </source>
</evidence>
<evidence type="ECO:0000256" key="8">
    <source>
        <dbReference type="ARBA" id="ARBA00022777"/>
    </source>
</evidence>
<keyword evidence="9 13" id="KW-0067">ATP-binding</keyword>
<evidence type="ECO:0000256" key="3">
    <source>
        <dbReference type="ARBA" id="ARBA00022527"/>
    </source>
</evidence>
<dbReference type="SUPFAM" id="SSF56112">
    <property type="entry name" value="Protein kinase-like (PK-like)"/>
    <property type="match status" value="1"/>
</dbReference>
<dbReference type="InterPro" id="IPR017441">
    <property type="entry name" value="Protein_kinase_ATP_BS"/>
</dbReference>
<gene>
    <name evidence="16" type="ORF">QVD17_13733</name>
</gene>
<comment type="subcellular location">
    <subcellularLocation>
        <location evidence="1">Cell membrane</location>
        <topology evidence="1">Single-pass membrane protein</topology>
    </subcellularLocation>
</comment>
<dbReference type="PANTHER" id="PTHR27003">
    <property type="entry name" value="OS07G0166700 PROTEIN"/>
    <property type="match status" value="1"/>
</dbReference>
<dbReference type="InterPro" id="IPR008271">
    <property type="entry name" value="Ser/Thr_kinase_AS"/>
</dbReference>
<dbReference type="Gene3D" id="1.10.510.10">
    <property type="entry name" value="Transferase(Phosphotransferase) domain 1"/>
    <property type="match status" value="1"/>
</dbReference>
<evidence type="ECO:0000256" key="11">
    <source>
        <dbReference type="ARBA" id="ARBA00023136"/>
    </source>
</evidence>
<dbReference type="PIRSF" id="PIRSF000654">
    <property type="entry name" value="Integrin-linked_kinase"/>
    <property type="match status" value="1"/>
</dbReference>
<dbReference type="GO" id="GO:0004714">
    <property type="term" value="F:transmembrane receptor protein tyrosine kinase activity"/>
    <property type="evidence" value="ECO:0007669"/>
    <property type="project" value="InterPro"/>
</dbReference>
<dbReference type="InterPro" id="IPR045272">
    <property type="entry name" value="ANXUR1/2-like"/>
</dbReference>
<evidence type="ECO:0000256" key="1">
    <source>
        <dbReference type="ARBA" id="ARBA00004162"/>
    </source>
</evidence>
<protein>
    <recommendedName>
        <fullName evidence="15">Protein kinase domain-containing protein</fullName>
    </recommendedName>
</protein>
<dbReference type="GO" id="GO:0051707">
    <property type="term" value="P:response to other organism"/>
    <property type="evidence" value="ECO:0007669"/>
    <property type="project" value="UniProtKB-ARBA"/>
</dbReference>
<comment type="similarity">
    <text evidence="14">Belongs to the protein kinase superfamily.</text>
</comment>
<evidence type="ECO:0000313" key="17">
    <source>
        <dbReference type="Proteomes" id="UP001229421"/>
    </source>
</evidence>
<dbReference type="EMBL" id="JAUHHV010000003">
    <property type="protein sequence ID" value="KAK1430756.1"/>
    <property type="molecule type" value="Genomic_DNA"/>
</dbReference>
<keyword evidence="3 14" id="KW-0723">Serine/threonine-protein kinase</keyword>
<keyword evidence="2" id="KW-1003">Cell membrane</keyword>
<keyword evidence="8" id="KW-0418">Kinase</keyword>
<reference evidence="16" key="1">
    <citation type="journal article" date="2023" name="bioRxiv">
        <title>Improved chromosome-level genome assembly for marigold (Tagetes erecta).</title>
        <authorList>
            <person name="Jiang F."/>
            <person name="Yuan L."/>
            <person name="Wang S."/>
            <person name="Wang H."/>
            <person name="Xu D."/>
            <person name="Wang A."/>
            <person name="Fan W."/>
        </authorList>
    </citation>
    <scope>NUCLEOTIDE SEQUENCE</scope>
    <source>
        <strain evidence="16">WSJ</strain>
        <tissue evidence="16">Leaf</tissue>
    </source>
</reference>
<dbReference type="GO" id="GO:0005886">
    <property type="term" value="C:plasma membrane"/>
    <property type="evidence" value="ECO:0007669"/>
    <property type="project" value="UniProtKB-SubCell"/>
</dbReference>
<keyword evidence="5" id="KW-0812">Transmembrane</keyword>
<keyword evidence="7 13" id="KW-0547">Nucleotide-binding</keyword>
<evidence type="ECO:0000256" key="4">
    <source>
        <dbReference type="ARBA" id="ARBA00022679"/>
    </source>
</evidence>
<dbReference type="Pfam" id="PF07714">
    <property type="entry name" value="PK_Tyr_Ser-Thr"/>
    <property type="match status" value="1"/>
</dbReference>
<evidence type="ECO:0000256" key="13">
    <source>
        <dbReference type="PROSITE-ProRule" id="PRU10141"/>
    </source>
</evidence>
<keyword evidence="11" id="KW-0472">Membrane</keyword>
<dbReference type="Gene3D" id="3.30.200.20">
    <property type="entry name" value="Phosphorylase Kinase, domain 1"/>
    <property type="match status" value="1"/>
</dbReference>
<evidence type="ECO:0000256" key="9">
    <source>
        <dbReference type="ARBA" id="ARBA00022840"/>
    </source>
</evidence>
<dbReference type="AlphaFoldDB" id="A0AAD8P3M9"/>
<dbReference type="PANTHER" id="PTHR27003:SF384">
    <property type="entry name" value="CONCANAVALIN A-LIKE LECTIN_GLUCANASE DOMAIN-CONTAINING PROTEIN-RELATED"/>
    <property type="match status" value="1"/>
</dbReference>